<protein>
    <submittedName>
        <fullName evidence="1">Uncharacterized protein</fullName>
    </submittedName>
</protein>
<sequence length="42" mass="5112">MLLCKCEIQVHKIQRKPDKIFRGFVMFCPCASYYTKQLIRFQ</sequence>
<proteinExistence type="predicted"/>
<reference evidence="1" key="1">
    <citation type="journal article" date="2021" name="Proc. Natl. Acad. Sci. U.S.A.">
        <title>A Catalog of Tens of Thousands of Viruses from Human Metagenomes Reveals Hidden Associations with Chronic Diseases.</title>
        <authorList>
            <person name="Tisza M.J."/>
            <person name="Buck C.B."/>
        </authorList>
    </citation>
    <scope>NUCLEOTIDE SEQUENCE</scope>
    <source>
        <strain evidence="1">CtsIb3</strain>
    </source>
</reference>
<evidence type="ECO:0000313" key="1">
    <source>
        <dbReference type="EMBL" id="DAF97016.1"/>
    </source>
</evidence>
<accession>A0A8S5UR94</accession>
<organism evidence="1">
    <name type="scientific">Myoviridae sp. ctsIb3</name>
    <dbReference type="NCBI Taxonomy" id="2825189"/>
    <lineage>
        <taxon>Viruses</taxon>
        <taxon>Duplodnaviria</taxon>
        <taxon>Heunggongvirae</taxon>
        <taxon>Uroviricota</taxon>
        <taxon>Caudoviricetes</taxon>
    </lineage>
</organism>
<dbReference type="EMBL" id="BK016124">
    <property type="protein sequence ID" value="DAF97016.1"/>
    <property type="molecule type" value="Genomic_DNA"/>
</dbReference>
<name>A0A8S5UR94_9CAUD</name>